<comment type="caution">
    <text evidence="2">The sequence shown here is derived from an EMBL/GenBank/DDBJ whole genome shotgun (WGS) entry which is preliminary data.</text>
</comment>
<protein>
    <submittedName>
        <fullName evidence="2">Uncharacterized protein</fullName>
    </submittedName>
</protein>
<dbReference type="EMBL" id="SDIL01000003">
    <property type="protein sequence ID" value="RXK42152.1"/>
    <property type="molecule type" value="Genomic_DNA"/>
</dbReference>
<gene>
    <name evidence="2" type="ORF">M231_00509</name>
</gene>
<name>A0A4Q1BVS1_TREME</name>
<feature type="region of interest" description="Disordered" evidence="1">
    <location>
        <begin position="862"/>
        <end position="898"/>
    </location>
</feature>
<reference evidence="2 3" key="1">
    <citation type="submission" date="2016-06" db="EMBL/GenBank/DDBJ databases">
        <title>Evolution of pathogenesis and genome organization in the Tremellales.</title>
        <authorList>
            <person name="Cuomo C."/>
            <person name="Litvintseva A."/>
            <person name="Heitman J."/>
            <person name="Chen Y."/>
            <person name="Sun S."/>
            <person name="Springer D."/>
            <person name="Dromer F."/>
            <person name="Young S."/>
            <person name="Zeng Q."/>
            <person name="Chapman S."/>
            <person name="Gujja S."/>
            <person name="Saif S."/>
            <person name="Birren B."/>
        </authorList>
    </citation>
    <scope>NUCLEOTIDE SEQUENCE [LARGE SCALE GENOMIC DNA]</scope>
    <source>
        <strain evidence="2 3">ATCC 28783</strain>
    </source>
</reference>
<feature type="compositionally biased region" description="Basic and acidic residues" evidence="1">
    <location>
        <begin position="862"/>
        <end position="877"/>
    </location>
</feature>
<sequence length="898" mass="99611">MPTQSRYDDTGRPSVLNSLTQLRDELSSRVDQLSMAVERLRGHARELDLMGESGPSNTVSPPSPSSQPSPEEALNIPVNTYQLGQPNLPPSLRRTLFPITANPDEASNRLSPIGSEIAALRRPHAASLRQPRPIPNALVDGHPVYHDIGERLRFVRQVLREVSATVSSVNPRLQAQLRAAAAEPSLLVGGLNTISPAAPQPSNYQPNWRERLRISRSRVQGNTVHRPSAQTITPEPVAVLPLPDDQGRRRPGERKARLAGCKPTNLAIMASCPAPKIVRSTKSRPSARRDPILLAGRSSRTVTLDLPDWNGETETVMEDVGQATQRTSVREGQESSSTELTYRGLAVTSRIDRDISPTTGVSRNNAIPEIRLIPERTFRETIRELSSGRPSTTPRMDDREMRRYEARAMRNLARRIVEAGRASSTESPASTNTVDPLFPVPPPRQQRTPSSLHIPPVNVPANRSAELMRRHAEATLALDERMELLALSPTDPGYANRLVRMSQYESGRRLEEAYRRFPPSQPPSTDNALVPFGRREIPSVAVQTPPAFPLAQQVRPIRQRSATWLEEVGDDDDPPEVIEETTGLESVPLQTWQDDESESNSTSDDNQSSTTSTVEMIDLSEGVQDAITGDSPERVYEGRGQGQDGDEDEDEDDIEDEGLSGFRNLTRPLTMEAWDRQHEIADRLMGYLPGETRDTRNMSLSRLDFPSSSRYEATGSPRPVGGDRPILEEMDEVDGTRTVEIMPSGARRLTIVTPRGERQYYYPRGTTANAALDRELAADNGTRNVERVHRYRPLPNAENASSLTSSGTAVTNVRIGQYEGLGFRESAQQRRRVVSMDVNGHEGEMMNGEQEGRRVVNGRNGTRAEAKVEDAEIELQHDQTGAGRRRPRPRPYVSLLDL</sequence>
<dbReference type="Proteomes" id="UP000289152">
    <property type="component" value="Unassembled WGS sequence"/>
</dbReference>
<evidence type="ECO:0000313" key="3">
    <source>
        <dbReference type="Proteomes" id="UP000289152"/>
    </source>
</evidence>
<dbReference type="AlphaFoldDB" id="A0A4Q1BVS1"/>
<feature type="compositionally biased region" description="Acidic residues" evidence="1">
    <location>
        <begin position="567"/>
        <end position="579"/>
    </location>
</feature>
<accession>A0A4Q1BVS1</accession>
<dbReference type="VEuPathDB" id="FungiDB:TREMEDRAFT_63105"/>
<organism evidence="2 3">
    <name type="scientific">Tremella mesenterica</name>
    <name type="common">Jelly fungus</name>
    <dbReference type="NCBI Taxonomy" id="5217"/>
    <lineage>
        <taxon>Eukaryota</taxon>
        <taxon>Fungi</taxon>
        <taxon>Dikarya</taxon>
        <taxon>Basidiomycota</taxon>
        <taxon>Agaricomycotina</taxon>
        <taxon>Tremellomycetes</taxon>
        <taxon>Tremellales</taxon>
        <taxon>Tremellaceae</taxon>
        <taxon>Tremella</taxon>
    </lineage>
</organism>
<dbReference type="InParanoid" id="A0A4Q1BVS1"/>
<evidence type="ECO:0000256" key="1">
    <source>
        <dbReference type="SAM" id="MobiDB-lite"/>
    </source>
</evidence>
<feature type="compositionally biased region" description="Acidic residues" evidence="1">
    <location>
        <begin position="644"/>
        <end position="658"/>
    </location>
</feature>
<feature type="region of interest" description="Disordered" evidence="1">
    <location>
        <begin position="49"/>
        <end position="73"/>
    </location>
</feature>
<proteinExistence type="predicted"/>
<evidence type="ECO:0000313" key="2">
    <source>
        <dbReference type="EMBL" id="RXK42152.1"/>
    </source>
</evidence>
<keyword evidence="3" id="KW-1185">Reference proteome</keyword>
<feature type="region of interest" description="Disordered" evidence="1">
    <location>
        <begin position="565"/>
        <end position="660"/>
    </location>
</feature>
<feature type="region of interest" description="Disordered" evidence="1">
    <location>
        <begin position="707"/>
        <end position="726"/>
    </location>
</feature>
<feature type="compositionally biased region" description="Low complexity" evidence="1">
    <location>
        <begin position="599"/>
        <end position="613"/>
    </location>
</feature>